<dbReference type="Gene3D" id="3.30.200.20">
    <property type="entry name" value="Phosphorylase Kinase, domain 1"/>
    <property type="match status" value="1"/>
</dbReference>
<accession>A0A1R3GFI4</accession>
<reference evidence="1 2" key="1">
    <citation type="submission" date="2013-09" db="EMBL/GenBank/DDBJ databases">
        <title>Corchorus capsularis genome sequencing.</title>
        <authorList>
            <person name="Alam M."/>
            <person name="Haque M.S."/>
            <person name="Islam M.S."/>
            <person name="Emdad E.M."/>
            <person name="Islam M.M."/>
            <person name="Ahmed B."/>
            <person name="Halim A."/>
            <person name="Hossen Q.M.M."/>
            <person name="Hossain M.Z."/>
            <person name="Ahmed R."/>
            <person name="Khan M.M."/>
            <person name="Islam R."/>
            <person name="Rashid M.M."/>
            <person name="Khan S.A."/>
            <person name="Rahman M.S."/>
            <person name="Alam M."/>
        </authorList>
    </citation>
    <scope>NUCLEOTIDE SEQUENCE [LARGE SCALE GENOMIC DNA]</scope>
    <source>
        <strain evidence="2">cv. CVL-1</strain>
        <tissue evidence="1">Whole seedling</tissue>
    </source>
</reference>
<evidence type="ECO:0000313" key="1">
    <source>
        <dbReference type="EMBL" id="OMO56826.1"/>
    </source>
</evidence>
<dbReference type="PANTHER" id="PTHR45927:SF5">
    <property type="entry name" value="PROTEIN KINASE DOMAIN-CONTAINING PROTEIN"/>
    <property type="match status" value="1"/>
</dbReference>
<dbReference type="Proteomes" id="UP000188268">
    <property type="component" value="Unassembled WGS sequence"/>
</dbReference>
<evidence type="ECO:0000313" key="2">
    <source>
        <dbReference type="Proteomes" id="UP000188268"/>
    </source>
</evidence>
<sequence>MEAVRNDQLGRKKWELPQDFLVSIDQSLKVYDYEELEVATENFSHRCKMGASVYRGVLNGELLAVKQMSKDVDKEKNQKAD</sequence>
<comment type="caution">
    <text evidence="1">The sequence shown here is derived from an EMBL/GenBank/DDBJ whole genome shotgun (WGS) entry which is preliminary data.</text>
</comment>
<dbReference type="GO" id="GO:0016301">
    <property type="term" value="F:kinase activity"/>
    <property type="evidence" value="ECO:0007669"/>
    <property type="project" value="UniProtKB-KW"/>
</dbReference>
<gene>
    <name evidence="1" type="ORF">CCACVL1_26239</name>
</gene>
<dbReference type="STRING" id="210143.A0A1R3GFI4"/>
<dbReference type="AlphaFoldDB" id="A0A1R3GFI4"/>
<keyword evidence="1" id="KW-0808">Transferase</keyword>
<keyword evidence="2" id="KW-1185">Reference proteome</keyword>
<proteinExistence type="predicted"/>
<dbReference type="PANTHER" id="PTHR45927">
    <property type="entry name" value="LYSM-DOMAIN RECEPTOR-LIKE KINASE-RELATED"/>
    <property type="match status" value="1"/>
</dbReference>
<organism evidence="1 2">
    <name type="scientific">Corchorus capsularis</name>
    <name type="common">Jute</name>
    <dbReference type="NCBI Taxonomy" id="210143"/>
    <lineage>
        <taxon>Eukaryota</taxon>
        <taxon>Viridiplantae</taxon>
        <taxon>Streptophyta</taxon>
        <taxon>Embryophyta</taxon>
        <taxon>Tracheophyta</taxon>
        <taxon>Spermatophyta</taxon>
        <taxon>Magnoliopsida</taxon>
        <taxon>eudicotyledons</taxon>
        <taxon>Gunneridae</taxon>
        <taxon>Pentapetalae</taxon>
        <taxon>rosids</taxon>
        <taxon>malvids</taxon>
        <taxon>Malvales</taxon>
        <taxon>Malvaceae</taxon>
        <taxon>Grewioideae</taxon>
        <taxon>Apeibeae</taxon>
        <taxon>Corchorus</taxon>
    </lineage>
</organism>
<protein>
    <submittedName>
        <fullName evidence="1">Putative serine-threonine protein kinase, plant-type</fullName>
    </submittedName>
</protein>
<name>A0A1R3GFI4_COCAP</name>
<keyword evidence="1" id="KW-0418">Kinase</keyword>
<dbReference type="EMBL" id="AWWV01014452">
    <property type="protein sequence ID" value="OMO56826.1"/>
    <property type="molecule type" value="Genomic_DNA"/>
</dbReference>
<dbReference type="Gramene" id="OMO56826">
    <property type="protein sequence ID" value="OMO56826"/>
    <property type="gene ID" value="CCACVL1_26239"/>
</dbReference>
<dbReference type="OrthoDB" id="1750621at2759"/>
<dbReference type="InterPro" id="IPR052611">
    <property type="entry name" value="Plant_RLK_LysM"/>
</dbReference>